<feature type="domain" description="Calponin-homology (CH)" evidence="1">
    <location>
        <begin position="51"/>
        <end position="165"/>
    </location>
</feature>
<proteinExistence type="predicted"/>
<dbReference type="Gene3D" id="1.10.418.10">
    <property type="entry name" value="Calponin-like domain"/>
    <property type="match status" value="1"/>
</dbReference>
<accession>A0A914S076</accession>
<sequence length="165" mass="19287">MKQIEIRWEFQRKVKLGSGTFEEVVRFSHKDKFTYSDGIFLRYAPEGVRDQKLAEAIKDWCLERTQNFEEVQINDFTSSWRDGYAINAILLSYNPELFDMDNVRQMRGDERIEHAMGIAERHLNVPRLLKPKGASLSQRAFGLKECCDISHDDLFVDKYANTTNS</sequence>
<dbReference type="Pfam" id="PF00307">
    <property type="entry name" value="CH"/>
    <property type="match status" value="1"/>
</dbReference>
<dbReference type="SUPFAM" id="SSF47576">
    <property type="entry name" value="Calponin-homology domain, CH-domain"/>
    <property type="match status" value="1"/>
</dbReference>
<organism evidence="2 3">
    <name type="scientific">Parascaris equorum</name>
    <name type="common">Equine roundworm</name>
    <dbReference type="NCBI Taxonomy" id="6256"/>
    <lineage>
        <taxon>Eukaryota</taxon>
        <taxon>Metazoa</taxon>
        <taxon>Ecdysozoa</taxon>
        <taxon>Nematoda</taxon>
        <taxon>Chromadorea</taxon>
        <taxon>Rhabditida</taxon>
        <taxon>Spirurina</taxon>
        <taxon>Ascaridomorpha</taxon>
        <taxon>Ascaridoidea</taxon>
        <taxon>Ascarididae</taxon>
        <taxon>Parascaris</taxon>
    </lineage>
</organism>
<evidence type="ECO:0000313" key="3">
    <source>
        <dbReference type="WBParaSite" id="PEQ_0001198301-mRNA-1"/>
    </source>
</evidence>
<dbReference type="AlphaFoldDB" id="A0A914S076"/>
<dbReference type="Proteomes" id="UP000887564">
    <property type="component" value="Unplaced"/>
</dbReference>
<dbReference type="WBParaSite" id="PEQ_0001198301-mRNA-1">
    <property type="protein sequence ID" value="PEQ_0001198301-mRNA-1"/>
    <property type="gene ID" value="PEQ_0001198301"/>
</dbReference>
<evidence type="ECO:0000313" key="2">
    <source>
        <dbReference type="Proteomes" id="UP000887564"/>
    </source>
</evidence>
<dbReference type="PANTHER" id="PTHR11915">
    <property type="entry name" value="SPECTRIN/FILAMIN RELATED CYTOSKELETAL PROTEIN"/>
    <property type="match status" value="1"/>
</dbReference>
<reference evidence="3" key="1">
    <citation type="submission" date="2022-11" db="UniProtKB">
        <authorList>
            <consortium name="WormBaseParasite"/>
        </authorList>
    </citation>
    <scope>IDENTIFICATION</scope>
</reference>
<name>A0A914S076_PAREQ</name>
<dbReference type="InterPro" id="IPR036872">
    <property type="entry name" value="CH_dom_sf"/>
</dbReference>
<evidence type="ECO:0000259" key="1">
    <source>
        <dbReference type="PROSITE" id="PS50021"/>
    </source>
</evidence>
<dbReference type="InterPro" id="IPR001715">
    <property type="entry name" value="CH_dom"/>
</dbReference>
<keyword evidence="2" id="KW-1185">Reference proteome</keyword>
<protein>
    <submittedName>
        <fullName evidence="3">Calponin-homology (CH) domain-containing protein</fullName>
    </submittedName>
</protein>
<dbReference type="PROSITE" id="PS50021">
    <property type="entry name" value="CH"/>
    <property type="match status" value="1"/>
</dbReference>